<evidence type="ECO:0000256" key="1">
    <source>
        <dbReference type="ARBA" id="ARBA00022741"/>
    </source>
</evidence>
<dbReference type="GO" id="GO:0005524">
    <property type="term" value="F:ATP binding"/>
    <property type="evidence" value="ECO:0007669"/>
    <property type="project" value="UniProtKB-KW"/>
</dbReference>
<gene>
    <name evidence="5" type="ORF">ANCDUO_21856</name>
</gene>
<dbReference type="AlphaFoldDB" id="A0A0C2BVU3"/>
<evidence type="ECO:0000256" key="2">
    <source>
        <dbReference type="ARBA" id="ARBA00022801"/>
    </source>
</evidence>
<dbReference type="InterPro" id="IPR027417">
    <property type="entry name" value="P-loop_NTPase"/>
</dbReference>
<name>A0A0C2BVU3_9BILA</name>
<dbReference type="GO" id="GO:0004386">
    <property type="term" value="F:helicase activity"/>
    <property type="evidence" value="ECO:0007669"/>
    <property type="project" value="UniProtKB-KW"/>
</dbReference>
<dbReference type="GO" id="GO:0016787">
    <property type="term" value="F:hydrolase activity"/>
    <property type="evidence" value="ECO:0007669"/>
    <property type="project" value="UniProtKB-KW"/>
</dbReference>
<accession>A0A0C2BVU3</accession>
<keyword evidence="3" id="KW-0347">Helicase</keyword>
<protein>
    <recommendedName>
        <fullName evidence="7">Helicase C-terminal domain-containing protein</fullName>
    </recommendedName>
</protein>
<dbReference type="PANTHER" id="PTHR47961">
    <property type="entry name" value="DNA POLYMERASE THETA, PUTATIVE (AFU_ORTHOLOGUE AFUA_1G05260)-RELATED"/>
    <property type="match status" value="1"/>
</dbReference>
<dbReference type="Gene3D" id="3.40.50.300">
    <property type="entry name" value="P-loop containing nucleotide triphosphate hydrolases"/>
    <property type="match status" value="2"/>
</dbReference>
<organism evidence="5 6">
    <name type="scientific">Ancylostoma duodenale</name>
    <dbReference type="NCBI Taxonomy" id="51022"/>
    <lineage>
        <taxon>Eukaryota</taxon>
        <taxon>Metazoa</taxon>
        <taxon>Ecdysozoa</taxon>
        <taxon>Nematoda</taxon>
        <taxon>Chromadorea</taxon>
        <taxon>Rhabditida</taxon>
        <taxon>Rhabditina</taxon>
        <taxon>Rhabditomorpha</taxon>
        <taxon>Strongyloidea</taxon>
        <taxon>Ancylostomatidae</taxon>
        <taxon>Ancylostomatinae</taxon>
        <taxon>Ancylostoma</taxon>
    </lineage>
</organism>
<feature type="non-terminal residue" evidence="5">
    <location>
        <position position="1"/>
    </location>
</feature>
<reference evidence="5 6" key="1">
    <citation type="submission" date="2013-12" db="EMBL/GenBank/DDBJ databases">
        <title>Draft genome of the parsitic nematode Ancylostoma duodenale.</title>
        <authorList>
            <person name="Mitreva M."/>
        </authorList>
    </citation>
    <scope>NUCLEOTIDE SEQUENCE [LARGE SCALE GENOMIC DNA]</scope>
    <source>
        <strain evidence="5 6">Zhejiang</strain>
    </source>
</reference>
<keyword evidence="6" id="KW-1185">Reference proteome</keyword>
<feature type="non-terminal residue" evidence="5">
    <location>
        <position position="103"/>
    </location>
</feature>
<dbReference type="EMBL" id="KN762864">
    <property type="protein sequence ID" value="KIH48078.1"/>
    <property type="molecule type" value="Genomic_DNA"/>
</dbReference>
<evidence type="ECO:0000313" key="6">
    <source>
        <dbReference type="Proteomes" id="UP000054047"/>
    </source>
</evidence>
<proteinExistence type="predicted"/>
<evidence type="ECO:0000313" key="5">
    <source>
        <dbReference type="EMBL" id="KIH48078.1"/>
    </source>
</evidence>
<dbReference type="PANTHER" id="PTHR47961:SF13">
    <property type="entry name" value="ACTIVATING SIGNAL COINTEGRATOR 1 COMPLEX SUBUNIT 3"/>
    <property type="match status" value="1"/>
</dbReference>
<keyword evidence="4" id="KW-0067">ATP-binding</keyword>
<keyword evidence="1" id="KW-0547">Nucleotide-binding</keyword>
<dbReference type="SUPFAM" id="SSF52540">
    <property type="entry name" value="P-loop containing nucleoside triphosphate hydrolases"/>
    <property type="match status" value="1"/>
</dbReference>
<dbReference type="InterPro" id="IPR050474">
    <property type="entry name" value="Hel308_SKI2-like"/>
</dbReference>
<keyword evidence="2" id="KW-0378">Hydrolase</keyword>
<evidence type="ECO:0008006" key="7">
    <source>
        <dbReference type="Google" id="ProtNLM"/>
    </source>
</evidence>
<dbReference type="OrthoDB" id="5575at2759"/>
<evidence type="ECO:0000256" key="3">
    <source>
        <dbReference type="ARBA" id="ARBA00022806"/>
    </source>
</evidence>
<dbReference type="Proteomes" id="UP000054047">
    <property type="component" value="Unassembled WGS sequence"/>
</dbReference>
<evidence type="ECO:0000256" key="4">
    <source>
        <dbReference type="ARBA" id="ARBA00022840"/>
    </source>
</evidence>
<sequence length="103" mass="11326">FIGVKKTGGVREVQETMNEVCYDEVLNYVKKGHQVLVFVHARNATASLAQAFRERAAQLGHLELFLPQSAGTRGYVQAEKSVLFCTATLAWGVNLPAHAVVIR</sequence>